<keyword evidence="4" id="KW-0238">DNA-binding</keyword>
<dbReference type="EMBL" id="JAKEVY010000001">
    <property type="protein sequence ID" value="MCF1713614.1"/>
    <property type="molecule type" value="Genomic_DNA"/>
</dbReference>
<feature type="modified residue" description="4-aspartylphosphate" evidence="1">
    <location>
        <position position="54"/>
    </location>
</feature>
<organism evidence="4 5">
    <name type="scientific">Flavihumibacter fluminis</name>
    <dbReference type="NCBI Taxonomy" id="2909236"/>
    <lineage>
        <taxon>Bacteria</taxon>
        <taxon>Pseudomonadati</taxon>
        <taxon>Bacteroidota</taxon>
        <taxon>Chitinophagia</taxon>
        <taxon>Chitinophagales</taxon>
        <taxon>Chitinophagaceae</taxon>
        <taxon>Flavihumibacter</taxon>
    </lineage>
</organism>
<keyword evidence="1" id="KW-0597">Phosphoprotein</keyword>
<dbReference type="InterPro" id="IPR011006">
    <property type="entry name" value="CheY-like_superfamily"/>
</dbReference>
<dbReference type="SMART" id="SM00850">
    <property type="entry name" value="LytTR"/>
    <property type="match status" value="1"/>
</dbReference>
<dbReference type="RefSeq" id="WP_234864142.1">
    <property type="nucleotide sequence ID" value="NZ_JAKEVY010000001.1"/>
</dbReference>
<dbReference type="PANTHER" id="PTHR37299">
    <property type="entry name" value="TRANSCRIPTIONAL REGULATOR-RELATED"/>
    <property type="match status" value="1"/>
</dbReference>
<feature type="domain" description="HTH LytTR-type" evidence="3">
    <location>
        <begin position="140"/>
        <end position="206"/>
    </location>
</feature>
<dbReference type="PROSITE" id="PS50930">
    <property type="entry name" value="HTH_LYTTR"/>
    <property type="match status" value="1"/>
</dbReference>
<dbReference type="InterPro" id="IPR007492">
    <property type="entry name" value="LytTR_DNA-bd_dom"/>
</dbReference>
<dbReference type="SUPFAM" id="SSF52172">
    <property type="entry name" value="CheY-like"/>
    <property type="match status" value="1"/>
</dbReference>
<evidence type="ECO:0000259" key="3">
    <source>
        <dbReference type="PROSITE" id="PS50930"/>
    </source>
</evidence>
<dbReference type="InterPro" id="IPR001789">
    <property type="entry name" value="Sig_transdc_resp-reg_receiver"/>
</dbReference>
<proteinExistence type="predicted"/>
<dbReference type="Gene3D" id="3.40.50.2300">
    <property type="match status" value="1"/>
</dbReference>
<comment type="caution">
    <text evidence="4">The sequence shown here is derived from an EMBL/GenBank/DDBJ whole genome shotgun (WGS) entry which is preliminary data.</text>
</comment>
<evidence type="ECO:0000313" key="4">
    <source>
        <dbReference type="EMBL" id="MCF1713614.1"/>
    </source>
</evidence>
<feature type="domain" description="Response regulatory" evidence="2">
    <location>
        <begin position="3"/>
        <end position="114"/>
    </location>
</feature>
<dbReference type="InterPro" id="IPR046947">
    <property type="entry name" value="LytR-like"/>
</dbReference>
<dbReference type="Pfam" id="PF04397">
    <property type="entry name" value="LytTR"/>
    <property type="match status" value="1"/>
</dbReference>
<dbReference type="PANTHER" id="PTHR37299:SF1">
    <property type="entry name" value="STAGE 0 SPORULATION PROTEIN A HOMOLOG"/>
    <property type="match status" value="1"/>
</dbReference>
<name>A0ABS9BER7_9BACT</name>
<evidence type="ECO:0000313" key="5">
    <source>
        <dbReference type="Proteomes" id="UP001200145"/>
    </source>
</evidence>
<dbReference type="Gene3D" id="2.40.50.1020">
    <property type="entry name" value="LytTr DNA-binding domain"/>
    <property type="match status" value="1"/>
</dbReference>
<dbReference type="SMART" id="SM00448">
    <property type="entry name" value="REC"/>
    <property type="match status" value="1"/>
</dbReference>
<evidence type="ECO:0000256" key="1">
    <source>
        <dbReference type="PROSITE-ProRule" id="PRU00169"/>
    </source>
</evidence>
<evidence type="ECO:0000259" key="2">
    <source>
        <dbReference type="PROSITE" id="PS50110"/>
    </source>
</evidence>
<reference evidence="4 5" key="1">
    <citation type="submission" date="2022-01" db="EMBL/GenBank/DDBJ databases">
        <title>Flavihumibacter sp. nov., isolated from sediment of a river.</title>
        <authorList>
            <person name="Liu H."/>
        </authorList>
    </citation>
    <scope>NUCLEOTIDE SEQUENCE [LARGE SCALE GENOMIC DNA]</scope>
    <source>
        <strain evidence="4 5">RY-1</strain>
    </source>
</reference>
<keyword evidence="5" id="KW-1185">Reference proteome</keyword>
<gene>
    <name evidence="4" type="ORF">L0U88_03100</name>
</gene>
<sequence>MVRCMIIDDEKAAIDVLVNYVSKIEHLELIATATNPITGIDLINRHKPDLVFLDIQMEEMSGIDILKIVGNHTRVIFCTAYSDFALDAFDYEAVDYLMKPIAFPRFMKAVQRAMGIIMAGKVAVVDTIPNDYIFVKTEQRGKLVKINYDEIDFIEGQKNYVAFHKGKEKILTLLNLKDIEDRLPKNIFVRVHRSFIVPFKNIVSIENNILKLRNRVEQVPIGDIYKDQLVSRTRDSTMK</sequence>
<dbReference type="PROSITE" id="PS50110">
    <property type="entry name" value="RESPONSE_REGULATORY"/>
    <property type="match status" value="1"/>
</dbReference>
<dbReference type="Pfam" id="PF00072">
    <property type="entry name" value="Response_reg"/>
    <property type="match status" value="1"/>
</dbReference>
<dbReference type="Proteomes" id="UP001200145">
    <property type="component" value="Unassembled WGS sequence"/>
</dbReference>
<accession>A0ABS9BER7</accession>
<dbReference type="GO" id="GO:0003677">
    <property type="term" value="F:DNA binding"/>
    <property type="evidence" value="ECO:0007669"/>
    <property type="project" value="UniProtKB-KW"/>
</dbReference>
<protein>
    <submittedName>
        <fullName evidence="4">LytTR family DNA-binding domain-containing protein</fullName>
    </submittedName>
</protein>